<evidence type="ECO:0000313" key="2">
    <source>
        <dbReference type="Proteomes" id="UP000886667"/>
    </source>
</evidence>
<comment type="caution">
    <text evidence="1">The sequence shown here is derived from an EMBL/GenBank/DDBJ whole genome shotgun (WGS) entry which is preliminary data.</text>
</comment>
<organism evidence="1 2">
    <name type="scientific">Candidatus Thiodiazotropha taylori</name>
    <dbReference type="NCBI Taxonomy" id="2792791"/>
    <lineage>
        <taxon>Bacteria</taxon>
        <taxon>Pseudomonadati</taxon>
        <taxon>Pseudomonadota</taxon>
        <taxon>Gammaproteobacteria</taxon>
        <taxon>Chromatiales</taxon>
        <taxon>Sedimenticolaceae</taxon>
        <taxon>Candidatus Thiodiazotropha</taxon>
    </lineage>
</organism>
<name>A0A9E4T887_9GAMM</name>
<dbReference type="Proteomes" id="UP000886667">
    <property type="component" value="Unassembled WGS sequence"/>
</dbReference>
<sequence>MKYLILQIIVLTGTLLCSSSHASPPHKLEPLYQIGFQSDGVTIQVRSNGCTKKDHFALYWQSGVNMTGSLAILGIVRKIPDRCRAKPRLITLTLNDRIPEATNIYVDNPFAVSKD</sequence>
<dbReference type="EMBL" id="JAEPCM010000925">
    <property type="protein sequence ID" value="MCG7949470.1"/>
    <property type="molecule type" value="Genomic_DNA"/>
</dbReference>
<evidence type="ECO:0000313" key="1">
    <source>
        <dbReference type="EMBL" id="MCG7949470.1"/>
    </source>
</evidence>
<dbReference type="AlphaFoldDB" id="A0A9E4T887"/>
<gene>
    <name evidence="1" type="ORF">JAZ07_24305</name>
</gene>
<reference evidence="1" key="1">
    <citation type="journal article" date="2021" name="Proc. Natl. Acad. Sci. U.S.A.">
        <title>Global biogeography of chemosynthetic symbionts reveals both localized and globally distributed symbiont groups. .</title>
        <authorList>
            <person name="Osvatic J.T."/>
            <person name="Wilkins L.G.E."/>
            <person name="Leibrecht L."/>
            <person name="Leray M."/>
            <person name="Zauner S."/>
            <person name="Polzin J."/>
            <person name="Camacho Y."/>
            <person name="Gros O."/>
            <person name="van Gils J.A."/>
            <person name="Eisen J.A."/>
            <person name="Petersen J.M."/>
            <person name="Yuen B."/>
        </authorList>
    </citation>
    <scope>NUCLEOTIDE SEQUENCE</scope>
    <source>
        <strain evidence="1">MAGclacostrist064TRANS</strain>
    </source>
</reference>
<protein>
    <submittedName>
        <fullName evidence="1">Uncharacterized protein</fullName>
    </submittedName>
</protein>
<accession>A0A9E4T887</accession>
<proteinExistence type="predicted"/>